<dbReference type="Proteomes" id="UP000821837">
    <property type="component" value="Unassembled WGS sequence"/>
</dbReference>
<name>A0A9D4PLP5_RHISA</name>
<organism evidence="1 2">
    <name type="scientific">Rhipicephalus sanguineus</name>
    <name type="common">Brown dog tick</name>
    <name type="synonym">Ixodes sanguineus</name>
    <dbReference type="NCBI Taxonomy" id="34632"/>
    <lineage>
        <taxon>Eukaryota</taxon>
        <taxon>Metazoa</taxon>
        <taxon>Ecdysozoa</taxon>
        <taxon>Arthropoda</taxon>
        <taxon>Chelicerata</taxon>
        <taxon>Arachnida</taxon>
        <taxon>Acari</taxon>
        <taxon>Parasitiformes</taxon>
        <taxon>Ixodida</taxon>
        <taxon>Ixodoidea</taxon>
        <taxon>Ixodidae</taxon>
        <taxon>Rhipicephalinae</taxon>
        <taxon>Rhipicephalus</taxon>
        <taxon>Rhipicephalus</taxon>
    </lineage>
</organism>
<dbReference type="InterPro" id="IPR032675">
    <property type="entry name" value="LRR_dom_sf"/>
</dbReference>
<evidence type="ECO:0000313" key="2">
    <source>
        <dbReference type="Proteomes" id="UP000821837"/>
    </source>
</evidence>
<sequence length="493" mass="56024">MRADCKSTPLILGLDVCADCTNRASPPVDHHDWDNLSSARMARVGGGSRRKPSQGLAAVTTIKGCLSGCAIDYRRPCTSGEGRLCDIFTELPLWNEVFWHVRLELRELSPGQLSLVQEDLIWDPKRNVEERKQEATMLLCHLLMLHRCVISVKLNIGIIREHDQLVWDAMRQNSNLRKLEMWGSSYVDKTTSYRLIAVLPHLTELRELDLWSLDFGYASSKRLADYLASTRSLKTLIMTRQYFKWDHAIKVVRGLERNVTITTLSLGMPTVDKFWSSSHAMIAFFHDVSTLRTLNVNAESRHEDKVSRIIEPMLRNTTISEVNLIDFHINIGDIQLIAALLIENGTLKSLNFISCVYKHTPQDDADSCVTYTESFGYVSSRIYPWVVALTENNSLEELTLSLSWYDAEDWRSFFKALVSNASLKKINVCQFPRKDVAEIFRAMRETGVQGRFVGVHSMFNDAQLRGLSGPSNFVSRLTRPPSPRLNRCPGLLA</sequence>
<dbReference type="SUPFAM" id="SSF52047">
    <property type="entry name" value="RNI-like"/>
    <property type="match status" value="1"/>
</dbReference>
<reference evidence="1" key="2">
    <citation type="submission" date="2021-09" db="EMBL/GenBank/DDBJ databases">
        <authorList>
            <person name="Jia N."/>
            <person name="Wang J."/>
            <person name="Shi W."/>
            <person name="Du L."/>
            <person name="Sun Y."/>
            <person name="Zhan W."/>
            <person name="Jiang J."/>
            <person name="Wang Q."/>
            <person name="Zhang B."/>
            <person name="Ji P."/>
            <person name="Sakyi L.B."/>
            <person name="Cui X."/>
            <person name="Yuan T."/>
            <person name="Jiang B."/>
            <person name="Yang W."/>
            <person name="Lam T.T.-Y."/>
            <person name="Chang Q."/>
            <person name="Ding S."/>
            <person name="Wang X."/>
            <person name="Zhu J."/>
            <person name="Ruan X."/>
            <person name="Zhao L."/>
            <person name="Wei J."/>
            <person name="Que T."/>
            <person name="Du C."/>
            <person name="Cheng J."/>
            <person name="Dai P."/>
            <person name="Han X."/>
            <person name="Huang E."/>
            <person name="Gao Y."/>
            <person name="Liu J."/>
            <person name="Shao H."/>
            <person name="Ye R."/>
            <person name="Li L."/>
            <person name="Wei W."/>
            <person name="Wang X."/>
            <person name="Wang C."/>
            <person name="Huo Q."/>
            <person name="Li W."/>
            <person name="Guo W."/>
            <person name="Chen H."/>
            <person name="Chen S."/>
            <person name="Zhou L."/>
            <person name="Zhou L."/>
            <person name="Ni X."/>
            <person name="Tian J."/>
            <person name="Zhou Y."/>
            <person name="Sheng Y."/>
            <person name="Liu T."/>
            <person name="Pan Y."/>
            <person name="Xia L."/>
            <person name="Li J."/>
            <person name="Zhao F."/>
            <person name="Cao W."/>
        </authorList>
    </citation>
    <scope>NUCLEOTIDE SEQUENCE</scope>
    <source>
        <strain evidence="1">Rsan-2018</strain>
        <tissue evidence="1">Larvae</tissue>
    </source>
</reference>
<gene>
    <name evidence="1" type="ORF">HPB52_014745</name>
</gene>
<dbReference type="AlphaFoldDB" id="A0A9D4PLP5"/>
<dbReference type="PANTHER" id="PTHR47679:SF2">
    <property type="entry name" value="C-TERMINAL OF ROC (COR) DOMAIN-CONTAINING PROTEIN"/>
    <property type="match status" value="1"/>
</dbReference>
<dbReference type="PANTHER" id="PTHR47679">
    <property type="entry name" value="PROTEIN TORNADO 1"/>
    <property type="match status" value="1"/>
</dbReference>
<reference evidence="1" key="1">
    <citation type="journal article" date="2020" name="Cell">
        <title>Large-Scale Comparative Analyses of Tick Genomes Elucidate Their Genetic Diversity and Vector Capacities.</title>
        <authorList>
            <consortium name="Tick Genome and Microbiome Consortium (TIGMIC)"/>
            <person name="Jia N."/>
            <person name="Wang J."/>
            <person name="Shi W."/>
            <person name="Du L."/>
            <person name="Sun Y."/>
            <person name="Zhan W."/>
            <person name="Jiang J.F."/>
            <person name="Wang Q."/>
            <person name="Zhang B."/>
            <person name="Ji P."/>
            <person name="Bell-Sakyi L."/>
            <person name="Cui X.M."/>
            <person name="Yuan T.T."/>
            <person name="Jiang B.G."/>
            <person name="Yang W.F."/>
            <person name="Lam T.T."/>
            <person name="Chang Q.C."/>
            <person name="Ding S.J."/>
            <person name="Wang X.J."/>
            <person name="Zhu J.G."/>
            <person name="Ruan X.D."/>
            <person name="Zhao L."/>
            <person name="Wei J.T."/>
            <person name="Ye R.Z."/>
            <person name="Que T.C."/>
            <person name="Du C.H."/>
            <person name="Zhou Y.H."/>
            <person name="Cheng J.X."/>
            <person name="Dai P.F."/>
            <person name="Guo W.B."/>
            <person name="Han X.H."/>
            <person name="Huang E.J."/>
            <person name="Li L.F."/>
            <person name="Wei W."/>
            <person name="Gao Y.C."/>
            <person name="Liu J.Z."/>
            <person name="Shao H.Z."/>
            <person name="Wang X."/>
            <person name="Wang C.C."/>
            <person name="Yang T.C."/>
            <person name="Huo Q.B."/>
            <person name="Li W."/>
            <person name="Chen H.Y."/>
            <person name="Chen S.E."/>
            <person name="Zhou L.G."/>
            <person name="Ni X.B."/>
            <person name="Tian J.H."/>
            <person name="Sheng Y."/>
            <person name="Liu T."/>
            <person name="Pan Y.S."/>
            <person name="Xia L.Y."/>
            <person name="Li J."/>
            <person name="Zhao F."/>
            <person name="Cao W.C."/>
        </authorList>
    </citation>
    <scope>NUCLEOTIDE SEQUENCE</scope>
    <source>
        <strain evidence="1">Rsan-2018</strain>
    </source>
</reference>
<comment type="caution">
    <text evidence="1">The sequence shown here is derived from an EMBL/GenBank/DDBJ whole genome shotgun (WGS) entry which is preliminary data.</text>
</comment>
<dbReference type="EMBL" id="JABSTV010001253">
    <property type="protein sequence ID" value="KAH7944031.1"/>
    <property type="molecule type" value="Genomic_DNA"/>
</dbReference>
<keyword evidence="2" id="KW-1185">Reference proteome</keyword>
<dbReference type="Gene3D" id="3.80.10.10">
    <property type="entry name" value="Ribonuclease Inhibitor"/>
    <property type="match status" value="2"/>
</dbReference>
<accession>A0A9D4PLP5</accession>
<dbReference type="VEuPathDB" id="VectorBase:RSAN_053475"/>
<protein>
    <submittedName>
        <fullName evidence="1">Uncharacterized protein</fullName>
    </submittedName>
</protein>
<proteinExistence type="predicted"/>
<evidence type="ECO:0000313" key="1">
    <source>
        <dbReference type="EMBL" id="KAH7944031.1"/>
    </source>
</evidence>